<dbReference type="EC" id="3.1.3.5" evidence="1"/>
<dbReference type="NCBIfam" id="TIGR02254">
    <property type="entry name" value="YjjG_YfnB"/>
    <property type="match status" value="1"/>
</dbReference>
<organism evidence="1 2">
    <name type="scientific">Gynuella sunshinyii YC6258</name>
    <dbReference type="NCBI Taxonomy" id="1445510"/>
    <lineage>
        <taxon>Bacteria</taxon>
        <taxon>Pseudomonadati</taxon>
        <taxon>Pseudomonadota</taxon>
        <taxon>Gammaproteobacteria</taxon>
        <taxon>Oceanospirillales</taxon>
        <taxon>Saccharospirillaceae</taxon>
        <taxon>Gynuella</taxon>
    </lineage>
</organism>
<dbReference type="STRING" id="1445510.YC6258_00352"/>
<dbReference type="AlphaFoldDB" id="A0A0C5VD09"/>
<proteinExistence type="predicted"/>
<reference evidence="1 2" key="1">
    <citation type="submission" date="2014-01" db="EMBL/GenBank/DDBJ databases">
        <title>Full genme sequencing of cellulolytic bacterium Gynuella sunshinyii YC6258T gen. nov., sp. nov.</title>
        <authorList>
            <person name="Khan H."/>
            <person name="Chung E.J."/>
            <person name="Chung Y.R."/>
        </authorList>
    </citation>
    <scope>NUCLEOTIDE SEQUENCE [LARGE SCALE GENOMIC DNA]</scope>
    <source>
        <strain evidence="1 2">YC6258</strain>
    </source>
</reference>
<dbReference type="InterPro" id="IPR023214">
    <property type="entry name" value="HAD_sf"/>
</dbReference>
<dbReference type="EMBL" id="CP007142">
    <property type="protein sequence ID" value="AJQ92402.1"/>
    <property type="molecule type" value="Genomic_DNA"/>
</dbReference>
<evidence type="ECO:0000313" key="2">
    <source>
        <dbReference type="Proteomes" id="UP000032266"/>
    </source>
</evidence>
<sequence length="255" mass="29428">MRLRPALPEINLKHQQHPADEWVNRIIMQYQWFLFDIDDTLYDHRGTEANALIKTFEDFGLEFQEEFRPVYQQINARLFTQMEQGHIDAATVQVQRFKDLFAQLELDFKPISQLSSHYLEQLALCSTILPGALDTVEQLAKNSRVALLTNGFTIAKHKQISISPLKPYIEHLFISEEIGYAKPSWEIFDYSFAKMGRPERSKVLMVGDSLQTDIRGGNRYGIDTCWINRNHLERSSDITPTIEIGDISQLPAALD</sequence>
<dbReference type="PANTHER" id="PTHR47478">
    <property type="match status" value="1"/>
</dbReference>
<dbReference type="SFLD" id="SFLDS00003">
    <property type="entry name" value="Haloacid_Dehalogenase"/>
    <property type="match status" value="1"/>
</dbReference>
<dbReference type="InterPro" id="IPR006439">
    <property type="entry name" value="HAD-SF_hydro_IA"/>
</dbReference>
<accession>A0A0C5VD09</accession>
<dbReference type="InterPro" id="IPR052550">
    <property type="entry name" value="Pyrimidine_5'-ntase_YjjG"/>
</dbReference>
<keyword evidence="1" id="KW-0378">Hydrolase</keyword>
<dbReference type="PANTHER" id="PTHR47478:SF1">
    <property type="entry name" value="PYRIMIDINE 5'-NUCLEOTIDASE YJJG"/>
    <property type="match status" value="1"/>
</dbReference>
<dbReference type="GO" id="GO:0008253">
    <property type="term" value="F:5'-nucleotidase activity"/>
    <property type="evidence" value="ECO:0007669"/>
    <property type="project" value="UniProtKB-EC"/>
</dbReference>
<evidence type="ECO:0000313" key="1">
    <source>
        <dbReference type="EMBL" id="AJQ92402.1"/>
    </source>
</evidence>
<dbReference type="Pfam" id="PF00702">
    <property type="entry name" value="Hydrolase"/>
    <property type="match status" value="1"/>
</dbReference>
<dbReference type="NCBIfam" id="NF006976">
    <property type="entry name" value="PRK09449.1"/>
    <property type="match status" value="1"/>
</dbReference>
<dbReference type="Gene3D" id="3.40.50.1000">
    <property type="entry name" value="HAD superfamily/HAD-like"/>
    <property type="match status" value="1"/>
</dbReference>
<dbReference type="InterPro" id="IPR011951">
    <property type="entry name" value="HAD-SF_hydro_IA_YjjG/PynA"/>
</dbReference>
<dbReference type="InterPro" id="IPR036412">
    <property type="entry name" value="HAD-like_sf"/>
</dbReference>
<dbReference type="OrthoDB" id="148966at2"/>
<dbReference type="InterPro" id="IPR023198">
    <property type="entry name" value="PGP-like_dom2"/>
</dbReference>
<protein>
    <submittedName>
        <fullName evidence="1">Putative hydrolase (HAD superfamily)</fullName>
        <ecNumber evidence="1">3.1.3.5</ecNumber>
    </submittedName>
</protein>
<dbReference type="SUPFAM" id="SSF56784">
    <property type="entry name" value="HAD-like"/>
    <property type="match status" value="1"/>
</dbReference>
<dbReference type="HOGENOM" id="CLU_045011_8_1_6"/>
<name>A0A0C5VD09_9GAMM</name>
<keyword evidence="2" id="KW-1185">Reference proteome</keyword>
<dbReference type="NCBIfam" id="TIGR01549">
    <property type="entry name" value="HAD-SF-IA-v1"/>
    <property type="match status" value="1"/>
</dbReference>
<dbReference type="KEGG" id="gsn:YC6258_00352"/>
<dbReference type="Proteomes" id="UP000032266">
    <property type="component" value="Chromosome"/>
</dbReference>
<gene>
    <name evidence="1" type="ORF">YC6258_00352</name>
</gene>
<dbReference type="PRINTS" id="PR00413">
    <property type="entry name" value="HADHALOGNASE"/>
</dbReference>
<dbReference type="Gene3D" id="1.10.150.240">
    <property type="entry name" value="Putative phosphatase, domain 2"/>
    <property type="match status" value="1"/>
</dbReference>
<dbReference type="RefSeq" id="WP_082070511.1">
    <property type="nucleotide sequence ID" value="NZ_CP007142.1"/>
</dbReference>
<dbReference type="SFLD" id="SFLDG01129">
    <property type="entry name" value="C1.5:_HAD__Beta-PGM__Phosphata"/>
    <property type="match status" value="1"/>
</dbReference>